<dbReference type="AlphaFoldDB" id="F9XXJ3"/>
<gene>
    <name evidence="1" type="ordered locus">Dde_4013</name>
</gene>
<proteinExistence type="predicted"/>
<dbReference type="HOGENOM" id="CLU_2080959_0_0_7"/>
<evidence type="ECO:0000313" key="1">
    <source>
        <dbReference type="EMBL" id="AEL79413.1"/>
    </source>
</evidence>
<dbReference type="KEGG" id="dde:Dde_4013"/>
<sequence length="117" mass="13336">MPNDFSILKNVVKEGKLKVVNLFSEENIRKLFGHEAAEDEDVSRLKQYYFKNDIYEQVVADLKLRVLVGHKGIGKSALFKVAASEDFQKKVLPIEIQPNDVVGIGESDDDFLRIIRD</sequence>
<accession>F9XXJ3</accession>
<keyword evidence="2" id="KW-1185">Reference proteome</keyword>
<dbReference type="eggNOG" id="ENOG502ZATK">
    <property type="taxonomic scope" value="Bacteria"/>
</dbReference>
<protein>
    <submittedName>
        <fullName evidence="1">Uncharacterized protein</fullName>
    </submittedName>
</protein>
<dbReference type="STRING" id="207559.Dde_4013"/>
<reference evidence="1 2" key="1">
    <citation type="journal article" date="2011" name="J. Bacteriol.">
        <title>Complete genome sequence and updated annotation of Desulfovibrio alaskensis G20.</title>
        <authorList>
            <person name="Hauser L.J."/>
            <person name="Land M.L."/>
            <person name="Brown S.D."/>
            <person name="Larimer F."/>
            <person name="Keller K.L."/>
            <person name="Rapp-Giles B.J."/>
            <person name="Price M.N."/>
            <person name="Lin M."/>
            <person name="Bruce D.C."/>
            <person name="Detter J.C."/>
            <person name="Tapia R."/>
            <person name="Han C.S."/>
            <person name="Goodwin L.A."/>
            <person name="Cheng J.F."/>
            <person name="Pitluck S."/>
            <person name="Copeland A."/>
            <person name="Lucas S."/>
            <person name="Nolan M."/>
            <person name="Lapidus A.L."/>
            <person name="Palumbo A.V."/>
            <person name="Wall J.D."/>
        </authorList>
    </citation>
    <scope>NUCLEOTIDE SEQUENCE [LARGE SCALE GENOMIC DNA]</scope>
    <source>
        <strain evidence="2">ATCC BAA 1058 / DSM 17464 / G20</strain>
    </source>
</reference>
<name>F9XXJ3_OLEA2</name>
<dbReference type="EMBL" id="CP000112">
    <property type="protein sequence ID" value="AEL79413.1"/>
    <property type="molecule type" value="Genomic_DNA"/>
</dbReference>
<evidence type="ECO:0000313" key="2">
    <source>
        <dbReference type="Proteomes" id="UP000002710"/>
    </source>
</evidence>
<dbReference type="Proteomes" id="UP000002710">
    <property type="component" value="Chromosome"/>
</dbReference>
<organism evidence="1 2">
    <name type="scientific">Oleidesulfovibrio alaskensis (strain ATCC BAA-1058 / DSM 17464 / G20)</name>
    <name type="common">Desulfovibrio alaskensis</name>
    <dbReference type="NCBI Taxonomy" id="207559"/>
    <lineage>
        <taxon>Bacteria</taxon>
        <taxon>Pseudomonadati</taxon>
        <taxon>Thermodesulfobacteriota</taxon>
        <taxon>Desulfovibrionia</taxon>
        <taxon>Desulfovibrionales</taxon>
        <taxon>Desulfovibrionaceae</taxon>
        <taxon>Oleidesulfovibrio</taxon>
    </lineage>
</organism>
<dbReference type="RefSeq" id="WP_011366754.1">
    <property type="nucleotide sequence ID" value="NC_007519.1"/>
</dbReference>